<dbReference type="EMBL" id="JABEZY010267984">
    <property type="protein sequence ID" value="MBA0755167.1"/>
    <property type="molecule type" value="Genomic_DNA"/>
</dbReference>
<gene>
    <name evidence="2" type="ORF">Gogos_020037</name>
</gene>
<dbReference type="OrthoDB" id="994333at2759"/>
<evidence type="ECO:0000313" key="2">
    <source>
        <dbReference type="EMBL" id="MBA0755167.1"/>
    </source>
</evidence>
<dbReference type="PANTHER" id="PTHR31286:SF173">
    <property type="entry name" value="DUF4283 DOMAIN-CONTAINING PROTEIN"/>
    <property type="match status" value="1"/>
</dbReference>
<dbReference type="InterPro" id="IPR025558">
    <property type="entry name" value="DUF4283"/>
</dbReference>
<organism evidence="2 3">
    <name type="scientific">Gossypium gossypioides</name>
    <name type="common">Mexican cotton</name>
    <name type="synonym">Selera gossypioides</name>
    <dbReference type="NCBI Taxonomy" id="34282"/>
    <lineage>
        <taxon>Eukaryota</taxon>
        <taxon>Viridiplantae</taxon>
        <taxon>Streptophyta</taxon>
        <taxon>Embryophyta</taxon>
        <taxon>Tracheophyta</taxon>
        <taxon>Spermatophyta</taxon>
        <taxon>Magnoliopsida</taxon>
        <taxon>eudicotyledons</taxon>
        <taxon>Gunneridae</taxon>
        <taxon>Pentapetalae</taxon>
        <taxon>rosids</taxon>
        <taxon>malvids</taxon>
        <taxon>Malvales</taxon>
        <taxon>Malvaceae</taxon>
        <taxon>Malvoideae</taxon>
        <taxon>Gossypium</taxon>
    </lineage>
</organism>
<comment type="caution">
    <text evidence="2">The sequence shown here is derived from an EMBL/GenBank/DDBJ whole genome shotgun (WGS) entry which is preliminary data.</text>
</comment>
<feature type="domain" description="DUF4283" evidence="1">
    <location>
        <begin position="53"/>
        <end position="133"/>
    </location>
</feature>
<reference evidence="2 3" key="1">
    <citation type="journal article" date="2019" name="Genome Biol. Evol.">
        <title>Insights into the evolution of the New World diploid cottons (Gossypium, subgenus Houzingenia) based on genome sequencing.</title>
        <authorList>
            <person name="Grover C.E."/>
            <person name="Arick M.A. 2nd"/>
            <person name="Thrash A."/>
            <person name="Conover J.L."/>
            <person name="Sanders W.S."/>
            <person name="Peterson D.G."/>
            <person name="Frelichowski J.E."/>
            <person name="Scheffler J.A."/>
            <person name="Scheffler B.E."/>
            <person name="Wendel J.F."/>
        </authorList>
    </citation>
    <scope>NUCLEOTIDE SEQUENCE [LARGE SCALE GENOMIC DNA]</scope>
    <source>
        <strain evidence="2">5</strain>
        <tissue evidence="2">Leaf</tissue>
    </source>
</reference>
<dbReference type="Proteomes" id="UP000593579">
    <property type="component" value="Unassembled WGS sequence"/>
</dbReference>
<accession>A0A7J9D350</accession>
<protein>
    <recommendedName>
        <fullName evidence="1">DUF4283 domain-containing protein</fullName>
    </recommendedName>
</protein>
<dbReference type="AlphaFoldDB" id="A0A7J9D350"/>
<proteinExistence type="predicted"/>
<name>A0A7J9D350_GOSGO</name>
<feature type="non-terminal residue" evidence="2">
    <location>
        <position position="149"/>
    </location>
</feature>
<evidence type="ECO:0000259" key="1">
    <source>
        <dbReference type="Pfam" id="PF14111"/>
    </source>
</evidence>
<sequence>MLVGQSSNDTFNVLEGKDDLDILDGDIQKSLVNGVPSISFSDRIHKILIQGMENTVILKLLGRNIGFLVLQNKLFNLWRPSTALHMMDIENGYFLVKFQNKLDCEKALSEGPWIIFGQYLTVQPWTLAFDPTQAYPSVVMAWIRFPGLP</sequence>
<dbReference type="PANTHER" id="PTHR31286">
    <property type="entry name" value="GLYCINE-RICH CELL WALL STRUCTURAL PROTEIN 1.8-LIKE"/>
    <property type="match status" value="1"/>
</dbReference>
<dbReference type="Pfam" id="PF14111">
    <property type="entry name" value="DUF4283"/>
    <property type="match status" value="1"/>
</dbReference>
<evidence type="ECO:0000313" key="3">
    <source>
        <dbReference type="Proteomes" id="UP000593579"/>
    </source>
</evidence>
<keyword evidence="3" id="KW-1185">Reference proteome</keyword>
<dbReference type="InterPro" id="IPR040256">
    <property type="entry name" value="At4g02000-like"/>
</dbReference>